<comment type="catalytic activity">
    <reaction evidence="1 7">
        <text>D-glucuronate = D-fructuronate</text>
        <dbReference type="Rhea" id="RHEA:13049"/>
        <dbReference type="ChEBI" id="CHEBI:58720"/>
        <dbReference type="ChEBI" id="CHEBI:59863"/>
        <dbReference type="EC" id="5.3.1.12"/>
    </reaction>
</comment>
<evidence type="ECO:0000256" key="4">
    <source>
        <dbReference type="ARBA" id="ARBA00012546"/>
    </source>
</evidence>
<dbReference type="GO" id="GO:0019698">
    <property type="term" value="P:D-galacturonate catabolic process"/>
    <property type="evidence" value="ECO:0007669"/>
    <property type="project" value="TreeGrafter"/>
</dbReference>
<dbReference type="SUPFAM" id="SSF51556">
    <property type="entry name" value="Metallo-dependent hydrolases"/>
    <property type="match status" value="1"/>
</dbReference>
<dbReference type="EC" id="5.3.1.12" evidence="4 7"/>
<dbReference type="InterPro" id="IPR003766">
    <property type="entry name" value="Uronate_isomerase"/>
</dbReference>
<dbReference type="AlphaFoldDB" id="A0A4R3JR38"/>
<comment type="caution">
    <text evidence="9">The sequence shown here is derived from an EMBL/GenBank/DDBJ whole genome shotgun (WGS) entry which is preliminary data.</text>
</comment>
<evidence type="ECO:0000313" key="9">
    <source>
        <dbReference type="EMBL" id="TCS69298.1"/>
    </source>
</evidence>
<evidence type="ECO:0000256" key="2">
    <source>
        <dbReference type="ARBA" id="ARBA00004892"/>
    </source>
</evidence>
<evidence type="ECO:0000256" key="7">
    <source>
        <dbReference type="HAMAP-Rule" id="MF_00675"/>
    </source>
</evidence>
<evidence type="ECO:0000313" key="11">
    <source>
        <dbReference type="Proteomes" id="UP000702954"/>
    </source>
</evidence>
<dbReference type="Proteomes" id="UP000702954">
    <property type="component" value="Unassembled WGS sequence"/>
</dbReference>
<dbReference type="Gene3D" id="1.10.2020.10">
    <property type="entry name" value="uronate isomerase, domain 2, chain A"/>
    <property type="match status" value="1"/>
</dbReference>
<name>A0A4R3JR38_9FIRM</name>
<dbReference type="RefSeq" id="WP_016440575.1">
    <property type="nucleotide sequence ID" value="NZ_BHEO01000008.1"/>
</dbReference>
<dbReference type="GO" id="GO:0042840">
    <property type="term" value="P:D-glucuronate catabolic process"/>
    <property type="evidence" value="ECO:0007669"/>
    <property type="project" value="TreeGrafter"/>
</dbReference>
<reference evidence="9 10" key="2">
    <citation type="submission" date="2019-03" db="EMBL/GenBank/DDBJ databases">
        <title>Genomic Encyclopedia of Type Strains, Phase IV (KMG-IV): sequencing the most valuable type-strain genomes for metagenomic binning, comparative biology and taxonomic classification.</title>
        <authorList>
            <person name="Goeker M."/>
        </authorList>
    </citation>
    <scope>NUCLEOTIDE SEQUENCE [LARGE SCALE GENOMIC DNA]</scope>
    <source>
        <strain evidence="9 10">DSM 103426</strain>
    </source>
</reference>
<dbReference type="Pfam" id="PF02614">
    <property type="entry name" value="UxaC"/>
    <property type="match status" value="1"/>
</dbReference>
<comment type="catalytic activity">
    <reaction evidence="7">
        <text>aldehydo-D-galacturonate = keto-D-tagaturonate</text>
        <dbReference type="Rhea" id="RHEA:27702"/>
        <dbReference type="ChEBI" id="CHEBI:12952"/>
        <dbReference type="ChEBI" id="CHEBI:17886"/>
    </reaction>
</comment>
<evidence type="ECO:0000313" key="10">
    <source>
        <dbReference type="Proteomes" id="UP000294613"/>
    </source>
</evidence>
<gene>
    <name evidence="7 8" type="primary">uxaC</name>
    <name evidence="9" type="ORF">EDD74_10453</name>
    <name evidence="8" type="ORF">FAEUMB_27910</name>
</gene>
<comment type="pathway">
    <text evidence="2 7">Carbohydrate metabolism; pentose and glucuronate interconversion.</text>
</comment>
<dbReference type="HAMAP" id="MF_00675">
    <property type="entry name" value="UxaC"/>
    <property type="match status" value="1"/>
</dbReference>
<dbReference type="UniPathway" id="UPA00246"/>
<organism evidence="9 10">
    <name type="scientific">Faecalimonas umbilicata</name>
    <dbReference type="NCBI Taxonomy" id="1912855"/>
    <lineage>
        <taxon>Bacteria</taxon>
        <taxon>Bacillati</taxon>
        <taxon>Bacillota</taxon>
        <taxon>Clostridia</taxon>
        <taxon>Lachnospirales</taxon>
        <taxon>Lachnospiraceae</taxon>
        <taxon>Faecalimonas</taxon>
    </lineage>
</organism>
<dbReference type="GO" id="GO:0008880">
    <property type="term" value="F:glucuronate isomerase activity"/>
    <property type="evidence" value="ECO:0007669"/>
    <property type="project" value="UniProtKB-UniRule"/>
</dbReference>
<keyword evidence="6 7" id="KW-0413">Isomerase</keyword>
<dbReference type="Gene3D" id="3.20.20.140">
    <property type="entry name" value="Metal-dependent hydrolases"/>
    <property type="match status" value="1"/>
</dbReference>
<evidence type="ECO:0000256" key="5">
    <source>
        <dbReference type="ARBA" id="ARBA00020555"/>
    </source>
</evidence>
<dbReference type="NCBIfam" id="NF002794">
    <property type="entry name" value="PRK02925.1"/>
    <property type="match status" value="1"/>
</dbReference>
<dbReference type="PANTHER" id="PTHR30068:SF4">
    <property type="entry name" value="URONATE ISOMERASE"/>
    <property type="match status" value="1"/>
</dbReference>
<dbReference type="PANTHER" id="PTHR30068">
    <property type="entry name" value="URONATE ISOMERASE"/>
    <property type="match status" value="1"/>
</dbReference>
<evidence type="ECO:0000256" key="3">
    <source>
        <dbReference type="ARBA" id="ARBA00008397"/>
    </source>
</evidence>
<protein>
    <recommendedName>
        <fullName evidence="5 7">Uronate isomerase</fullName>
        <ecNumber evidence="4 7">5.3.1.12</ecNumber>
    </recommendedName>
    <alternativeName>
        <fullName evidence="7">Glucuronate isomerase</fullName>
    </alternativeName>
    <alternativeName>
        <fullName evidence="7">Uronic isomerase</fullName>
    </alternativeName>
</protein>
<dbReference type="Proteomes" id="UP000294613">
    <property type="component" value="Unassembled WGS sequence"/>
</dbReference>
<evidence type="ECO:0000256" key="6">
    <source>
        <dbReference type="ARBA" id="ARBA00023235"/>
    </source>
</evidence>
<accession>A0A4R3JR38</accession>
<proteinExistence type="inferred from homology"/>
<keyword evidence="11" id="KW-1185">Reference proteome</keyword>
<dbReference type="EMBL" id="BHEO01000008">
    <property type="protein sequence ID" value="GBU06250.1"/>
    <property type="molecule type" value="Genomic_DNA"/>
</dbReference>
<evidence type="ECO:0000256" key="1">
    <source>
        <dbReference type="ARBA" id="ARBA00001165"/>
    </source>
</evidence>
<sequence length="466" mass="53834">MKKFMDKDFLLETETAKVLYHDHAAKMPICDFHNHLNVQEIYEDKVFNDIGEIWLGGDHYKWRALRTNGIKEEYVTGKEVSFQEKFSKWAETIPYTFGNPLYHWTHLELQRYFGIEEPLSPKTEKEIYEKCNQMLNTKEFSVRNLLRMMNITVLCSTDDPADDLRYHKALKEDGFEIQVLPTFRPDKALGIDKADFAEYIAKLSEVVGYEIDSIETLKKALEERINYFAEVGCRVSDHGLDENLYIKASEEEVDAIFKKALAGEKLTAEEIKKFKGNVLVFLGSHYHKRNWTMQLHIGAVRNNSTRMFEKLGPDAGFDSIDDICYAKELSALLNAMDYNAELPKTILYCLNAKDNEMLASMAGNFQDGSCKGKVQFGAAWWFLDQKRGMEAQLDVLSQIGLLSAFVGMLTDSRSFLSFPRHEYFRRILCNYIGNLVENGEYPADMEFLGQMVENICYNNAMEYFGF</sequence>
<reference evidence="8 11" key="1">
    <citation type="journal article" date="2018" name="Int. J. Syst. Evol. Microbiol.">
        <title>Draft Genome Sequence of Faecalimonas umbilicata JCM 30896T, an Acetate-Producing Bacterium Isolated from Human Feces.</title>
        <authorList>
            <person name="Sakamoto M."/>
            <person name="Ikeyama N."/>
            <person name="Yuki M."/>
            <person name="Ohkuma M."/>
        </authorList>
    </citation>
    <scope>NUCLEOTIDE SEQUENCE [LARGE SCALE GENOMIC DNA]</scope>
    <source>
        <strain evidence="8 11">EGH7</strain>
    </source>
</reference>
<dbReference type="EMBL" id="SLZV01000004">
    <property type="protein sequence ID" value="TCS69298.1"/>
    <property type="molecule type" value="Genomic_DNA"/>
</dbReference>
<comment type="similarity">
    <text evidence="3 7">Belongs to the metallo-dependent hydrolases superfamily. Uronate isomerase family.</text>
</comment>
<evidence type="ECO:0000313" key="8">
    <source>
        <dbReference type="EMBL" id="GBU06250.1"/>
    </source>
</evidence>
<dbReference type="InterPro" id="IPR032466">
    <property type="entry name" value="Metal_Hydrolase"/>
</dbReference>